<dbReference type="InterPro" id="IPR000483">
    <property type="entry name" value="Cys-rich_flank_reg_C"/>
</dbReference>
<feature type="transmembrane region" description="Helical" evidence="6">
    <location>
        <begin position="791"/>
        <end position="815"/>
    </location>
</feature>
<feature type="domain" description="LRRCT" evidence="8">
    <location>
        <begin position="450"/>
        <end position="504"/>
    </location>
</feature>
<keyword evidence="6" id="KW-1133">Transmembrane helix</keyword>
<evidence type="ECO:0000256" key="1">
    <source>
        <dbReference type="ARBA" id="ARBA00022614"/>
    </source>
</evidence>
<dbReference type="AlphaFoldDB" id="A0AA39LNE9"/>
<keyword evidence="3" id="KW-0677">Repeat</keyword>
<dbReference type="InterPro" id="IPR003591">
    <property type="entry name" value="Leu-rich_rpt_typical-subtyp"/>
</dbReference>
<evidence type="ECO:0000313" key="9">
    <source>
        <dbReference type="EMBL" id="KAK0404131.1"/>
    </source>
</evidence>
<dbReference type="InterPro" id="IPR050333">
    <property type="entry name" value="SLRP"/>
</dbReference>
<feature type="region of interest" description="Disordered" evidence="5">
    <location>
        <begin position="850"/>
        <end position="869"/>
    </location>
</feature>
<comment type="caution">
    <text evidence="9">The sequence shown here is derived from an EMBL/GenBank/DDBJ whole genome shotgun (WGS) entry which is preliminary data.</text>
</comment>
<evidence type="ECO:0000256" key="2">
    <source>
        <dbReference type="ARBA" id="ARBA00022729"/>
    </source>
</evidence>
<dbReference type="InterPro" id="IPR001611">
    <property type="entry name" value="Leu-rich_rpt"/>
</dbReference>
<proteinExistence type="predicted"/>
<dbReference type="PANTHER" id="PTHR45712:SF22">
    <property type="entry name" value="INSULIN-LIKE GROWTH FACTOR-BINDING PROTEIN COMPLEX ACID LABILE SUBUNIT"/>
    <property type="match status" value="1"/>
</dbReference>
<reference evidence="9" key="1">
    <citation type="submission" date="2023-06" db="EMBL/GenBank/DDBJ databases">
        <title>Genomic analysis of the entomopathogenic nematode Steinernema hermaphroditum.</title>
        <authorList>
            <person name="Schwarz E.M."/>
            <person name="Heppert J.K."/>
            <person name="Baniya A."/>
            <person name="Schwartz H.T."/>
            <person name="Tan C.-H."/>
            <person name="Antoshechkin I."/>
            <person name="Sternberg P.W."/>
            <person name="Goodrich-Blair H."/>
            <person name="Dillman A.R."/>
        </authorList>
    </citation>
    <scope>NUCLEOTIDE SEQUENCE</scope>
    <source>
        <strain evidence="9">PS9179</strain>
        <tissue evidence="9">Whole animal</tissue>
    </source>
</reference>
<dbReference type="PROSITE" id="PS51450">
    <property type="entry name" value="LRR"/>
    <property type="match status" value="1"/>
</dbReference>
<dbReference type="PANTHER" id="PTHR45712">
    <property type="entry name" value="AGAP008170-PA"/>
    <property type="match status" value="1"/>
</dbReference>
<evidence type="ECO:0000256" key="3">
    <source>
        <dbReference type="ARBA" id="ARBA00022737"/>
    </source>
</evidence>
<dbReference type="SMART" id="SM00082">
    <property type="entry name" value="LRRCT"/>
    <property type="match status" value="1"/>
</dbReference>
<dbReference type="Gene3D" id="3.80.10.10">
    <property type="entry name" value="Ribonuclease Inhibitor"/>
    <property type="match status" value="3"/>
</dbReference>
<dbReference type="EMBL" id="JAUCMV010000004">
    <property type="protein sequence ID" value="KAK0404131.1"/>
    <property type="molecule type" value="Genomic_DNA"/>
</dbReference>
<feature type="chain" id="PRO_5041225552" description="LRRCT domain-containing protein" evidence="7">
    <location>
        <begin position="23"/>
        <end position="869"/>
    </location>
</feature>
<protein>
    <recommendedName>
        <fullName evidence="8">LRRCT domain-containing protein</fullName>
    </recommendedName>
</protein>
<evidence type="ECO:0000259" key="8">
    <source>
        <dbReference type="SMART" id="SM00082"/>
    </source>
</evidence>
<dbReference type="FunFam" id="3.80.10.10:FF:000770">
    <property type="entry name" value="Uncharacterized protein"/>
    <property type="match status" value="1"/>
</dbReference>
<dbReference type="Pfam" id="PF13855">
    <property type="entry name" value="LRR_8"/>
    <property type="match status" value="4"/>
</dbReference>
<evidence type="ECO:0000256" key="6">
    <source>
        <dbReference type="SAM" id="Phobius"/>
    </source>
</evidence>
<organism evidence="9 10">
    <name type="scientific">Steinernema hermaphroditum</name>
    <dbReference type="NCBI Taxonomy" id="289476"/>
    <lineage>
        <taxon>Eukaryota</taxon>
        <taxon>Metazoa</taxon>
        <taxon>Ecdysozoa</taxon>
        <taxon>Nematoda</taxon>
        <taxon>Chromadorea</taxon>
        <taxon>Rhabditida</taxon>
        <taxon>Tylenchina</taxon>
        <taxon>Panagrolaimomorpha</taxon>
        <taxon>Strongyloidoidea</taxon>
        <taxon>Steinernematidae</taxon>
        <taxon>Steinernema</taxon>
    </lineage>
</organism>
<name>A0AA39LNE9_9BILA</name>
<keyword evidence="2 7" id="KW-0732">Signal</keyword>
<accession>A0AA39LNE9</accession>
<dbReference type="SUPFAM" id="SSF52058">
    <property type="entry name" value="L domain-like"/>
    <property type="match status" value="2"/>
</dbReference>
<keyword evidence="6" id="KW-0812">Transmembrane</keyword>
<dbReference type="Proteomes" id="UP001175271">
    <property type="component" value="Unassembled WGS sequence"/>
</dbReference>
<evidence type="ECO:0000256" key="7">
    <source>
        <dbReference type="SAM" id="SignalP"/>
    </source>
</evidence>
<evidence type="ECO:0000256" key="4">
    <source>
        <dbReference type="ARBA" id="ARBA00023180"/>
    </source>
</evidence>
<evidence type="ECO:0000313" key="10">
    <source>
        <dbReference type="Proteomes" id="UP001175271"/>
    </source>
</evidence>
<dbReference type="InterPro" id="IPR032675">
    <property type="entry name" value="LRR_dom_sf"/>
</dbReference>
<dbReference type="SMART" id="SM00369">
    <property type="entry name" value="LRR_TYP"/>
    <property type="match status" value="10"/>
</dbReference>
<keyword evidence="4" id="KW-0325">Glycoprotein</keyword>
<feature type="signal peptide" evidence="7">
    <location>
        <begin position="1"/>
        <end position="22"/>
    </location>
</feature>
<gene>
    <name evidence="9" type="ORF">QR680_017304</name>
</gene>
<keyword evidence="1" id="KW-0433">Leucine-rich repeat</keyword>
<sequence>MRPPGALALLALLQLLLGLCSATGCPAQLPAGCSCQRGRSAVRVVCRGPFRSADVAEVLASLGATPVDLLELRNVSGALEGPWPEARVRRLHLHAGTVSDIADGLFEPLDAELVELVLHSLSLRRFPAFGQLPRLSSLDLSGNALEEVREEGLLGLERLRSLSLADNHICSMPPAALNRSKTTLEVLDLGGNCFGAVPAQNLRSAVNLAVLDLSRNRIAAVANFELMNLPRLRELRLDSNRIATVSAMALMNVPLLETLSLRNNSLDSTKLQAFPRLTSLDLGLNHFQQMPAVHDLPQLQRLRLDGNRLEAVPTLAFGANPRLEVVDLSGNEIRAVARNAFDAVDRLTVLRLANNRLETLYRGMFDGVRNLQHLSLRNNSVSVVEAGAFDAVRHLVSLDLSGNRLRRLGAGTFAALRRLFWLDLSGNGLERIDDGAFGSSNIANLLLHENALHCDDDLRWLPEWLVAHRVRTFLPLQPDVRCAGPEALADVRLKDLMIQVANASLASAPATQAPLLHDLFGALGIYHAAALQPAQSTAQNPTLPTSSQGAQIRQMLQTAPSMVVAVPGLGSVDVSKLSPEIIAYVLQGGQIPGIPKATLDAIVTEYKQKLLHSGAVSADALRRLQPPQTHNLGTVGTPGNMPSVPQVPSPHILDTNLLGQLNGVLLPSGKGPAALPKLQIPPEALALLRLLPPGYDLSKIPVDVVNSIVKGQLPDLAALPKDLQTHLMTNIDKLFPPLRDAAPNVSLEELLSKLPSMERPVLPTFAPYDLSEIGNDLIADEDAAAVTRLRLFAAVGLGAVGVLSLGILAVFCVAVRRRRHLQNVIVDIDNLVTECKAVAAPMRPEQLGTLGPQHFPPHFAPLRPSQKSL</sequence>
<keyword evidence="10" id="KW-1185">Reference proteome</keyword>
<dbReference type="PROSITE" id="PS51257">
    <property type="entry name" value="PROKAR_LIPOPROTEIN"/>
    <property type="match status" value="1"/>
</dbReference>
<keyword evidence="6" id="KW-0472">Membrane</keyword>
<evidence type="ECO:0000256" key="5">
    <source>
        <dbReference type="SAM" id="MobiDB-lite"/>
    </source>
</evidence>